<evidence type="ECO:0000313" key="1">
    <source>
        <dbReference type="EMBL" id="KAK0656275.1"/>
    </source>
</evidence>
<sequence>MRARGWTRSANNNGIASATYVPSDKGDIWTCSRVAKGLGMRQAALRSEVWQDFEAKVSLLAFEALSEETGPASDQRARAKRLVPLVTAACACYLQDRPSTVTSQLCRNPRKQGLCSWNSAAPITRTSVCPGEEIFYVLIPLPDLQSDRHVSRADRQEAEMVQASTPPSAPRSYCSVCHWMAMGKLCCSGLGFQGKCEVAAIALHSRYVEGEQYLLRIAQSEKCLCRIGI</sequence>
<keyword evidence="2" id="KW-1185">Reference proteome</keyword>
<protein>
    <submittedName>
        <fullName evidence="1">Uncharacterized protein</fullName>
    </submittedName>
</protein>
<comment type="caution">
    <text evidence="1">The sequence shown here is derived from an EMBL/GenBank/DDBJ whole genome shotgun (WGS) entry which is preliminary data.</text>
</comment>
<organism evidence="1 2">
    <name type="scientific">Cercophora newfieldiana</name>
    <dbReference type="NCBI Taxonomy" id="92897"/>
    <lineage>
        <taxon>Eukaryota</taxon>
        <taxon>Fungi</taxon>
        <taxon>Dikarya</taxon>
        <taxon>Ascomycota</taxon>
        <taxon>Pezizomycotina</taxon>
        <taxon>Sordariomycetes</taxon>
        <taxon>Sordariomycetidae</taxon>
        <taxon>Sordariales</taxon>
        <taxon>Lasiosphaeriaceae</taxon>
        <taxon>Cercophora</taxon>
    </lineage>
</organism>
<accession>A0AA39YQH6</accession>
<reference evidence="1" key="1">
    <citation type="submission" date="2023-06" db="EMBL/GenBank/DDBJ databases">
        <title>Genome-scale phylogeny and comparative genomics of the fungal order Sordariales.</title>
        <authorList>
            <consortium name="Lawrence Berkeley National Laboratory"/>
            <person name="Hensen N."/>
            <person name="Bonometti L."/>
            <person name="Westerberg I."/>
            <person name="Brannstrom I.O."/>
            <person name="Guillou S."/>
            <person name="Cros-Aarteil S."/>
            <person name="Calhoun S."/>
            <person name="Haridas S."/>
            <person name="Kuo A."/>
            <person name="Mondo S."/>
            <person name="Pangilinan J."/>
            <person name="Riley R."/>
            <person name="Labutti K."/>
            <person name="Andreopoulos B."/>
            <person name="Lipzen A."/>
            <person name="Chen C."/>
            <person name="Yanf M."/>
            <person name="Daum C."/>
            <person name="Ng V."/>
            <person name="Clum A."/>
            <person name="Steindorff A."/>
            <person name="Ohm R."/>
            <person name="Martin F."/>
            <person name="Silar P."/>
            <person name="Natvig D."/>
            <person name="Lalanne C."/>
            <person name="Gautier V."/>
            <person name="Ament-Velasquez S.L."/>
            <person name="Kruys A."/>
            <person name="Hutchinson M.I."/>
            <person name="Powell A.J."/>
            <person name="Barry K."/>
            <person name="Miller A.N."/>
            <person name="Grigoriev I.V."/>
            <person name="Debuchy R."/>
            <person name="Gladieux P."/>
            <person name="Thoren M.H."/>
            <person name="Johannesson H."/>
        </authorList>
    </citation>
    <scope>NUCLEOTIDE SEQUENCE</scope>
    <source>
        <strain evidence="1">SMH2532-1</strain>
    </source>
</reference>
<name>A0AA39YQH6_9PEZI</name>
<evidence type="ECO:0000313" key="2">
    <source>
        <dbReference type="Proteomes" id="UP001174936"/>
    </source>
</evidence>
<dbReference type="Proteomes" id="UP001174936">
    <property type="component" value="Unassembled WGS sequence"/>
</dbReference>
<gene>
    <name evidence="1" type="ORF">B0T16DRAFT_32870</name>
</gene>
<dbReference type="AlphaFoldDB" id="A0AA39YQH6"/>
<proteinExistence type="predicted"/>
<dbReference type="EMBL" id="JAULSV010000001">
    <property type="protein sequence ID" value="KAK0656275.1"/>
    <property type="molecule type" value="Genomic_DNA"/>
</dbReference>